<dbReference type="PANTHER" id="PTHR34978:SF3">
    <property type="entry name" value="SLR0241 PROTEIN"/>
    <property type="match status" value="1"/>
</dbReference>
<comment type="caution">
    <text evidence="3">The sequence shown here is derived from an EMBL/GenBank/DDBJ whole genome shotgun (WGS) entry which is preliminary data.</text>
</comment>
<dbReference type="RefSeq" id="WP_166142953.1">
    <property type="nucleotide sequence ID" value="NZ_JAANYN010000001.1"/>
</dbReference>
<dbReference type="Pfam" id="PF05569">
    <property type="entry name" value="Peptidase_M56"/>
    <property type="match status" value="1"/>
</dbReference>
<name>A0ABX0H1V1_9BACT</name>
<keyword evidence="1" id="KW-1133">Transmembrane helix</keyword>
<keyword evidence="1" id="KW-0472">Membrane</keyword>
<evidence type="ECO:0000313" key="4">
    <source>
        <dbReference type="Proteomes" id="UP000649799"/>
    </source>
</evidence>
<reference evidence="3 4" key="1">
    <citation type="submission" date="2020-03" db="EMBL/GenBank/DDBJ databases">
        <title>Cyclobacterium plantarum sp. nov., a marine bacterium isolated from a coastal-marine wetland.</title>
        <authorList>
            <person name="Sanchez-Porro C."/>
            <person name="Ventosa A."/>
            <person name="Amoozegar M."/>
        </authorList>
    </citation>
    <scope>NUCLEOTIDE SEQUENCE [LARGE SCALE GENOMIC DNA]</scope>
    <source>
        <strain evidence="3 4">GBPx2</strain>
    </source>
</reference>
<evidence type="ECO:0000313" key="3">
    <source>
        <dbReference type="EMBL" id="NHE55768.1"/>
    </source>
</evidence>
<dbReference type="CDD" id="cd07341">
    <property type="entry name" value="M56_BlaR1_MecR1_like"/>
    <property type="match status" value="1"/>
</dbReference>
<dbReference type="PANTHER" id="PTHR34978">
    <property type="entry name" value="POSSIBLE SENSOR-TRANSDUCER PROTEIN BLAR"/>
    <property type="match status" value="1"/>
</dbReference>
<keyword evidence="1" id="KW-0812">Transmembrane</keyword>
<dbReference type="EMBL" id="JAANYN010000001">
    <property type="protein sequence ID" value="NHE55768.1"/>
    <property type="molecule type" value="Genomic_DNA"/>
</dbReference>
<evidence type="ECO:0000259" key="2">
    <source>
        <dbReference type="Pfam" id="PF05569"/>
    </source>
</evidence>
<organism evidence="3 4">
    <name type="scientific">Cyclobacterium plantarum</name>
    <dbReference type="NCBI Taxonomy" id="2716263"/>
    <lineage>
        <taxon>Bacteria</taxon>
        <taxon>Pseudomonadati</taxon>
        <taxon>Bacteroidota</taxon>
        <taxon>Cytophagia</taxon>
        <taxon>Cytophagales</taxon>
        <taxon>Cyclobacteriaceae</taxon>
        <taxon>Cyclobacterium</taxon>
    </lineage>
</organism>
<proteinExistence type="predicted"/>
<feature type="transmembrane region" description="Helical" evidence="1">
    <location>
        <begin position="91"/>
        <end position="112"/>
    </location>
</feature>
<feature type="transmembrane region" description="Helical" evidence="1">
    <location>
        <begin position="6"/>
        <end position="25"/>
    </location>
</feature>
<sequence length="430" mass="49118">MEAILYYLLKVSIATVVFFCTYHLLLKKIKQFVFNRIYLAGSFLAAFIIPLITFQSTSYFSGTTTYFSGNGGTGFLPAETNVASDVSGIELAGFILFLYLCGLAFYMVKLIFGFFEAARIRKSCTEKIVSGRKVLITQEKDLAFTFMDNIIIGKNLLHHPSLEMILNHEVVHSRERHFFDIILAEFLLILQWYNPIARFQAQAIRNNLEFRADERVIKESDKQDYQLTMLPMAMNRINFQLFTAINSSNLQKRIIMMNTKNKNRYANLTRLAIVPIFALLLVSLSGKKTVRISESGSDLEPSSELMQERPSDPFHSKSEIIRFFSENLKYPAEARKAVLTGKARIYAKVNPDGHIGEVLDVRPEEDYLEFDEIVVIGYTNNGAEELKKTKSYSHPSLLAEGKRVVESLPRLEIADLQGKLVQFNFKFDLQ</sequence>
<dbReference type="Gene3D" id="3.30.1150.10">
    <property type="match status" value="1"/>
</dbReference>
<gene>
    <name evidence="3" type="ORF">G9Q97_02950</name>
</gene>
<dbReference type="Proteomes" id="UP000649799">
    <property type="component" value="Unassembled WGS sequence"/>
</dbReference>
<accession>A0ABX0H1V1</accession>
<feature type="domain" description="Peptidase M56" evidence="2">
    <location>
        <begin position="161"/>
        <end position="257"/>
    </location>
</feature>
<protein>
    <recommendedName>
        <fullName evidence="2">Peptidase M56 domain-containing protein</fullName>
    </recommendedName>
</protein>
<keyword evidence="4" id="KW-1185">Reference proteome</keyword>
<dbReference type="InterPro" id="IPR008756">
    <property type="entry name" value="Peptidase_M56"/>
</dbReference>
<evidence type="ECO:0000256" key="1">
    <source>
        <dbReference type="SAM" id="Phobius"/>
    </source>
</evidence>
<dbReference type="InterPro" id="IPR052173">
    <property type="entry name" value="Beta-lactam_resp_regulator"/>
</dbReference>
<feature type="transmembrane region" description="Helical" evidence="1">
    <location>
        <begin position="265"/>
        <end position="284"/>
    </location>
</feature>
<feature type="transmembrane region" description="Helical" evidence="1">
    <location>
        <begin position="37"/>
        <end position="60"/>
    </location>
</feature>